<dbReference type="PANTHER" id="PTHR32309:SF13">
    <property type="entry name" value="FERRIC ENTEROBACTIN TRANSPORT PROTEIN FEPE"/>
    <property type="match status" value="1"/>
</dbReference>
<keyword evidence="1" id="KW-0175">Coiled coil</keyword>
<gene>
    <name evidence="5" type="ORF">DesU5LDRAFT_2542</name>
</gene>
<keyword evidence="3" id="KW-0472">Membrane</keyword>
<protein>
    <submittedName>
        <fullName evidence="5">Polysaccharide chain length determinant protein, PEP-CTERM locus subfamily</fullName>
    </submittedName>
</protein>
<dbReference type="OrthoDB" id="5390369at2"/>
<proteinExistence type="predicted"/>
<dbReference type="HOGENOM" id="CLU_009912_5_1_7"/>
<evidence type="ECO:0000256" key="3">
    <source>
        <dbReference type="SAM" id="Phobius"/>
    </source>
</evidence>
<sequence>MSAFLKEFHHYKRLIYLYKELFLAVSLLIMTGAIAVAYLSPKKYEAKSTIFIEQNVITDLVKGIAISPSMQQKIQNLAVSLTSRNLLLPVIKQLDRDITLKTAYDQEVYIKDLQRRIMVNLNERQGLIVLNFSDKDPRFARDFINTMARVYIERNTSTKREESTEATKFLADQIETFKKRVDTADEAINAFRSERGMILSSDGAFIRSEIKAAEQKLEELSLRRAQLEAQRKMLVSGKGPARGPAKAGRASSGGNPREAELRRLLALYTEKNPKVIKARAALRAWRPSGGGGGGGGESAGEGVAEGTRTVQILQYQLDSIKAMEDYQTKVIGENKGALRELPRVKATLAELVNKKDQEAAIYNQLVNRYGQSEISKEMELKDKSVMFRIVDPAVIPEVPVSPNRPVIILIGIVLGLGAGAGATYLAERFNHSIRSLNELRTLGLPVFAVIPRISSEKEVRRQARRDHFVMAVAGGYFALVVGVLVLETLRAQGVGTAWLQKIAHSIL</sequence>
<feature type="coiled-coil region" evidence="1">
    <location>
        <begin position="203"/>
        <end position="230"/>
    </location>
</feature>
<feature type="transmembrane region" description="Helical" evidence="3">
    <location>
        <begin position="467"/>
        <end position="486"/>
    </location>
</feature>
<evidence type="ECO:0000259" key="4">
    <source>
        <dbReference type="Pfam" id="PF13807"/>
    </source>
</evidence>
<dbReference type="GO" id="GO:0004713">
    <property type="term" value="F:protein tyrosine kinase activity"/>
    <property type="evidence" value="ECO:0007669"/>
    <property type="project" value="TreeGrafter"/>
</dbReference>
<dbReference type="InterPro" id="IPR032807">
    <property type="entry name" value="GNVR"/>
</dbReference>
<feature type="region of interest" description="Disordered" evidence="2">
    <location>
        <begin position="234"/>
        <end position="257"/>
    </location>
</feature>
<keyword evidence="3" id="KW-1133">Transmembrane helix</keyword>
<accession>I2Q342</accession>
<reference evidence="5" key="1">
    <citation type="submission" date="2011-11" db="EMBL/GenBank/DDBJ databases">
        <title>Improved High-Quality Draft sequence of Desulfovibrio sp. U5L.</title>
        <authorList>
            <consortium name="US DOE Joint Genome Institute"/>
            <person name="Lucas S."/>
            <person name="Han J."/>
            <person name="Lapidus A."/>
            <person name="Cheng J.-F."/>
            <person name="Goodwin L."/>
            <person name="Pitluck S."/>
            <person name="Peters L."/>
            <person name="Ovchinnikova G."/>
            <person name="Held B."/>
            <person name="Detter J.C."/>
            <person name="Han C."/>
            <person name="Tapia R."/>
            <person name="Land M."/>
            <person name="Hauser L."/>
            <person name="Kyrpides N."/>
            <person name="Ivanova N."/>
            <person name="Pagani I."/>
            <person name="Gabster J."/>
            <person name="Walker C."/>
            <person name="Stolyar S."/>
            <person name="Stahl D."/>
            <person name="Arkin A."/>
            <person name="Dehal P."/>
            <person name="Hazen T."/>
            <person name="Woyke T."/>
        </authorList>
    </citation>
    <scope>NUCLEOTIDE SEQUENCE [LARGE SCALE GENOMIC DNA]</scope>
    <source>
        <strain evidence="5">U5L</strain>
    </source>
</reference>
<feature type="transmembrane region" description="Helical" evidence="3">
    <location>
        <begin position="21"/>
        <end position="39"/>
    </location>
</feature>
<dbReference type="Pfam" id="PF13807">
    <property type="entry name" value="GNVR"/>
    <property type="match status" value="1"/>
</dbReference>
<evidence type="ECO:0000256" key="2">
    <source>
        <dbReference type="SAM" id="MobiDB-lite"/>
    </source>
</evidence>
<dbReference type="STRING" id="596152.DesU5LDRAFT_2542"/>
<dbReference type="NCBIfam" id="TIGR03007">
    <property type="entry name" value="pepcterm_ChnLen"/>
    <property type="match status" value="1"/>
</dbReference>
<feature type="transmembrane region" description="Helical" evidence="3">
    <location>
        <begin position="406"/>
        <end position="426"/>
    </location>
</feature>
<feature type="domain" description="Tyrosine-protein kinase G-rich" evidence="4">
    <location>
        <begin position="357"/>
        <end position="424"/>
    </location>
</feature>
<dbReference type="PANTHER" id="PTHR32309">
    <property type="entry name" value="TYROSINE-PROTEIN KINASE"/>
    <property type="match status" value="1"/>
</dbReference>
<organism evidence="5">
    <name type="scientific">Desulfovibrio sp. U5L</name>
    <dbReference type="NCBI Taxonomy" id="596152"/>
    <lineage>
        <taxon>Bacteria</taxon>
        <taxon>Pseudomonadati</taxon>
        <taxon>Thermodesulfobacteriota</taxon>
        <taxon>Desulfovibrionia</taxon>
        <taxon>Desulfovibrionales</taxon>
        <taxon>Desulfovibrionaceae</taxon>
        <taxon>Desulfovibrio</taxon>
    </lineage>
</organism>
<keyword evidence="3" id="KW-0812">Transmembrane</keyword>
<evidence type="ECO:0000256" key="1">
    <source>
        <dbReference type="SAM" id="Coils"/>
    </source>
</evidence>
<dbReference type="InterPro" id="IPR050445">
    <property type="entry name" value="Bact_polysacc_biosynth/exp"/>
</dbReference>
<feature type="compositionally biased region" description="Low complexity" evidence="2">
    <location>
        <begin position="237"/>
        <end position="254"/>
    </location>
</feature>
<dbReference type="EMBL" id="JH600068">
    <property type="protein sequence ID" value="EIG54198.1"/>
    <property type="molecule type" value="Genomic_DNA"/>
</dbReference>
<dbReference type="AlphaFoldDB" id="I2Q342"/>
<dbReference type="eggNOG" id="COG3206">
    <property type="taxonomic scope" value="Bacteria"/>
</dbReference>
<dbReference type="GO" id="GO:0005886">
    <property type="term" value="C:plasma membrane"/>
    <property type="evidence" value="ECO:0007669"/>
    <property type="project" value="TreeGrafter"/>
</dbReference>
<name>I2Q342_9BACT</name>
<dbReference type="InterPro" id="IPR014345">
    <property type="entry name" value="XrtA_polysacc_chain"/>
</dbReference>
<evidence type="ECO:0000313" key="5">
    <source>
        <dbReference type="EMBL" id="EIG54198.1"/>
    </source>
</evidence>